<proteinExistence type="predicted"/>
<dbReference type="AlphaFoldDB" id="A0A1G6ZVD5"/>
<keyword evidence="2" id="KW-1185">Reference proteome</keyword>
<name>A0A1G6ZVD5_9NOCA</name>
<accession>A0A1G6ZVD5</accession>
<dbReference type="InterPro" id="IPR054211">
    <property type="entry name" value="DUF6918"/>
</dbReference>
<dbReference type="EMBL" id="FNAB01000009">
    <property type="protein sequence ID" value="SDE06499.1"/>
    <property type="molecule type" value="Genomic_DNA"/>
</dbReference>
<dbReference type="STRING" id="168276.SAMN05444580_109156"/>
<evidence type="ECO:0000313" key="1">
    <source>
        <dbReference type="EMBL" id="SDE06499.1"/>
    </source>
</evidence>
<evidence type="ECO:0000313" key="2">
    <source>
        <dbReference type="Proteomes" id="UP000199417"/>
    </source>
</evidence>
<sequence>MVAALHETLLDPSRLSAVVADAQELIDAEVSDKGGASGLAVKAGYGAVKKVGPSIVPDAVEGLLPGFLERLEPFWADFAANDGTGFGDYLAARGEEVADALLGVTDEKIEGSDKSAIKKVYSTMRPSAKKNVVEALPRLGALVQKHAG</sequence>
<dbReference type="RefSeq" id="WP_072842689.1">
    <property type="nucleotide sequence ID" value="NZ_FNAB01000009.1"/>
</dbReference>
<organism evidence="1 2">
    <name type="scientific">Rhodococcus tukisamuensis</name>
    <dbReference type="NCBI Taxonomy" id="168276"/>
    <lineage>
        <taxon>Bacteria</taxon>
        <taxon>Bacillati</taxon>
        <taxon>Actinomycetota</taxon>
        <taxon>Actinomycetes</taxon>
        <taxon>Mycobacteriales</taxon>
        <taxon>Nocardiaceae</taxon>
        <taxon>Rhodococcus</taxon>
    </lineage>
</organism>
<dbReference type="Pfam" id="PF21893">
    <property type="entry name" value="DUF6918"/>
    <property type="match status" value="1"/>
</dbReference>
<dbReference type="Proteomes" id="UP000199417">
    <property type="component" value="Unassembled WGS sequence"/>
</dbReference>
<protein>
    <submittedName>
        <fullName evidence="1">Uncharacterized protein</fullName>
    </submittedName>
</protein>
<gene>
    <name evidence="1" type="ORF">SAMN05444580_109156</name>
</gene>
<reference evidence="1 2" key="1">
    <citation type="submission" date="2016-10" db="EMBL/GenBank/DDBJ databases">
        <authorList>
            <person name="de Groot N.N."/>
        </authorList>
    </citation>
    <scope>NUCLEOTIDE SEQUENCE [LARGE SCALE GENOMIC DNA]</scope>
    <source>
        <strain evidence="1 2">JCM 11308</strain>
    </source>
</reference>